<evidence type="ECO:0000313" key="3">
    <source>
        <dbReference type="Proteomes" id="UP000018747"/>
    </source>
</evidence>
<evidence type="ECO:0000313" key="2">
    <source>
        <dbReference type="EMBL" id="EQA64731.1"/>
    </source>
</evidence>
<dbReference type="EMBL" id="AHMT02000001">
    <property type="protein sequence ID" value="EQA64731.1"/>
    <property type="molecule type" value="Genomic_DNA"/>
</dbReference>
<evidence type="ECO:0008006" key="4">
    <source>
        <dbReference type="Google" id="ProtNLM"/>
    </source>
</evidence>
<proteinExistence type="predicted"/>
<gene>
    <name evidence="2" type="ORF">LEP1GSC062_2359</name>
</gene>
<name>V6I3X0_9LEPT</name>
<comment type="caution">
    <text evidence="2">The sequence shown here is derived from an EMBL/GenBank/DDBJ whole genome shotgun (WGS) entry which is preliminary data.</text>
</comment>
<sequence>MNQSFKEALKKGNVNVVKDLLKEVGDINLKDQDENSSDSCRQMEQFESSRVL</sequence>
<keyword evidence="3" id="KW-1185">Reference proteome</keyword>
<reference evidence="2" key="1">
    <citation type="submission" date="2013-05" db="EMBL/GenBank/DDBJ databases">
        <authorList>
            <person name="Harkins D.M."/>
            <person name="Durkin A.S."/>
            <person name="Brinkac L.M."/>
            <person name="Haft D.H."/>
            <person name="Selengut J.D."/>
            <person name="Sanka R."/>
            <person name="DePew J."/>
            <person name="Purushe J."/>
            <person name="Hartskeerl R.A."/>
            <person name="Ahmed A."/>
            <person name="van der Linden H."/>
            <person name="Goris M.G.A."/>
            <person name="Vinetz J.M."/>
            <person name="Sutton G.G."/>
            <person name="Nierman W.C."/>
            <person name="Fouts D.E."/>
        </authorList>
    </citation>
    <scope>NUCLEOTIDE SEQUENCE [LARGE SCALE GENOMIC DNA]</scope>
    <source>
        <strain evidence="2">L 60</strain>
    </source>
</reference>
<evidence type="ECO:0000256" key="1">
    <source>
        <dbReference type="SAM" id="MobiDB-lite"/>
    </source>
</evidence>
<organism evidence="2 3">
    <name type="scientific">Leptospira alexanderi serovar Manhao 3 str. L 60</name>
    <dbReference type="NCBI Taxonomy" id="1049759"/>
    <lineage>
        <taxon>Bacteria</taxon>
        <taxon>Pseudomonadati</taxon>
        <taxon>Spirochaetota</taxon>
        <taxon>Spirochaetia</taxon>
        <taxon>Leptospirales</taxon>
        <taxon>Leptospiraceae</taxon>
        <taxon>Leptospira</taxon>
    </lineage>
</organism>
<feature type="region of interest" description="Disordered" evidence="1">
    <location>
        <begin position="31"/>
        <end position="52"/>
    </location>
</feature>
<dbReference type="Proteomes" id="UP000018747">
    <property type="component" value="Unassembled WGS sequence"/>
</dbReference>
<accession>V6I3X0</accession>
<dbReference type="AlphaFoldDB" id="V6I3X0"/>
<protein>
    <recommendedName>
        <fullName evidence="4">Ankyrin repeat protein</fullName>
    </recommendedName>
</protein>
<feature type="compositionally biased region" description="Polar residues" evidence="1">
    <location>
        <begin position="37"/>
        <end position="52"/>
    </location>
</feature>